<dbReference type="EMBL" id="ATMH01010104">
    <property type="protein sequence ID" value="EPY18113.1"/>
    <property type="molecule type" value="Genomic_DNA"/>
</dbReference>
<keyword evidence="3" id="KW-1185">Reference proteome</keyword>
<comment type="caution">
    <text evidence="2">The sequence shown here is derived from an EMBL/GenBank/DDBJ whole genome shotgun (WGS) entry which is preliminary data.</text>
</comment>
<proteinExistence type="predicted"/>
<accession>S9TP07</accession>
<protein>
    <submittedName>
        <fullName evidence="2">Uncharacterized protein</fullName>
    </submittedName>
</protein>
<evidence type="ECO:0000313" key="3">
    <source>
        <dbReference type="Proteomes" id="UP000015354"/>
    </source>
</evidence>
<dbReference type="AlphaFoldDB" id="S9TP07"/>
<reference evidence="2 3" key="1">
    <citation type="journal article" date="2013" name="PLoS ONE">
        <title>Predicting the Proteins of Angomonas deanei, Strigomonas culicis and Their Respective Endosymbionts Reveals New Aspects of the Trypanosomatidae Family.</title>
        <authorList>
            <person name="Motta M.C."/>
            <person name="Martins A.C."/>
            <person name="de Souza S.S."/>
            <person name="Catta-Preta C.M."/>
            <person name="Silva R."/>
            <person name="Klein C.C."/>
            <person name="de Almeida L.G."/>
            <person name="de Lima Cunha O."/>
            <person name="Ciapina L.P."/>
            <person name="Brocchi M."/>
            <person name="Colabardini A.C."/>
            <person name="de Araujo Lima B."/>
            <person name="Machado C.R."/>
            <person name="de Almeida Soares C.M."/>
            <person name="Probst C.M."/>
            <person name="de Menezes C.B."/>
            <person name="Thompson C.E."/>
            <person name="Bartholomeu D.C."/>
            <person name="Gradia D.F."/>
            <person name="Pavoni D.P."/>
            <person name="Grisard E.C."/>
            <person name="Fantinatti-Garboggini F."/>
            <person name="Marchini F.K."/>
            <person name="Rodrigues-Luiz G.F."/>
            <person name="Wagner G."/>
            <person name="Goldman G.H."/>
            <person name="Fietto J.L."/>
            <person name="Elias M.C."/>
            <person name="Goldman M.H."/>
            <person name="Sagot M.F."/>
            <person name="Pereira M."/>
            <person name="Stoco P.H."/>
            <person name="de Mendonca-Neto R.P."/>
            <person name="Teixeira S.M."/>
            <person name="Maciel T.E."/>
            <person name="de Oliveira Mendes T.A."/>
            <person name="Urmenyi T.P."/>
            <person name="de Souza W."/>
            <person name="Schenkman S."/>
            <person name="de Vasconcelos A.T."/>
        </authorList>
    </citation>
    <scope>NUCLEOTIDE SEQUENCE [LARGE SCALE GENOMIC DNA]</scope>
</reference>
<organism evidence="2 3">
    <name type="scientific">Strigomonas culicis</name>
    <dbReference type="NCBI Taxonomy" id="28005"/>
    <lineage>
        <taxon>Eukaryota</taxon>
        <taxon>Discoba</taxon>
        <taxon>Euglenozoa</taxon>
        <taxon>Kinetoplastea</taxon>
        <taxon>Metakinetoplastina</taxon>
        <taxon>Trypanosomatida</taxon>
        <taxon>Trypanosomatidae</taxon>
        <taxon>Strigomonadinae</taxon>
        <taxon>Strigomonas</taxon>
    </lineage>
</organism>
<feature type="compositionally biased region" description="Pro residues" evidence="1">
    <location>
        <begin position="46"/>
        <end position="58"/>
    </location>
</feature>
<sequence>MSVSEAAGLDVSGTSQQEAAAEAKHDPVASSVPRGRTTIHLNRCPSPEPHLQPPPLVPPQQQQHQQQQAHWPPASYPSMAPSAQRFLPGAVPGQVSYGVAQAPYAPVPMQLAPLHTMAAALDIPPAMTLRLPSPLLVHRLIPPVGGGSVSMSTQTVMRRCPFLAQPP</sequence>
<dbReference type="Proteomes" id="UP000015354">
    <property type="component" value="Unassembled WGS sequence"/>
</dbReference>
<feature type="compositionally biased region" description="Low complexity" evidence="1">
    <location>
        <begin position="59"/>
        <end position="83"/>
    </location>
</feature>
<feature type="region of interest" description="Disordered" evidence="1">
    <location>
        <begin position="1"/>
        <end position="85"/>
    </location>
</feature>
<name>S9TP07_9TRYP</name>
<evidence type="ECO:0000313" key="2">
    <source>
        <dbReference type="EMBL" id="EPY18113.1"/>
    </source>
</evidence>
<evidence type="ECO:0000256" key="1">
    <source>
        <dbReference type="SAM" id="MobiDB-lite"/>
    </source>
</evidence>
<gene>
    <name evidence="2" type="ORF">STCU_10179</name>
</gene>